<protein>
    <submittedName>
        <fullName evidence="1">DUF2577 domain-containing protein</fullName>
    </submittedName>
</protein>
<proteinExistence type="predicted"/>
<reference evidence="1" key="2">
    <citation type="submission" date="2021-09" db="EMBL/GenBank/DDBJ databases">
        <authorList>
            <person name="Gilroy R."/>
        </authorList>
    </citation>
    <scope>NUCLEOTIDE SEQUENCE</scope>
    <source>
        <strain evidence="1">1277</strain>
    </source>
</reference>
<dbReference type="Proteomes" id="UP000776700">
    <property type="component" value="Unassembled WGS sequence"/>
</dbReference>
<organism evidence="1 2">
    <name type="scientific">Romboutsia timonensis</name>
    <dbReference type="NCBI Taxonomy" id="1776391"/>
    <lineage>
        <taxon>Bacteria</taxon>
        <taxon>Bacillati</taxon>
        <taxon>Bacillota</taxon>
        <taxon>Clostridia</taxon>
        <taxon>Peptostreptococcales</taxon>
        <taxon>Peptostreptococcaceae</taxon>
        <taxon>Romboutsia</taxon>
    </lineage>
</organism>
<accession>A0A921SZH9</accession>
<dbReference type="Pfam" id="PF10844">
    <property type="entry name" value="DUF2577"/>
    <property type="match status" value="1"/>
</dbReference>
<name>A0A921SZH9_9FIRM</name>
<evidence type="ECO:0000313" key="2">
    <source>
        <dbReference type="Proteomes" id="UP000776700"/>
    </source>
</evidence>
<dbReference type="AlphaFoldDB" id="A0A921SZH9"/>
<comment type="caution">
    <text evidence="1">The sequence shown here is derived from an EMBL/GenBank/DDBJ whole genome shotgun (WGS) entry which is preliminary data.</text>
</comment>
<reference evidence="1" key="1">
    <citation type="journal article" date="2021" name="PeerJ">
        <title>Extensive microbial diversity within the chicken gut microbiome revealed by metagenomics and culture.</title>
        <authorList>
            <person name="Gilroy R."/>
            <person name="Ravi A."/>
            <person name="Getino M."/>
            <person name="Pursley I."/>
            <person name="Horton D.L."/>
            <person name="Alikhan N.F."/>
            <person name="Baker D."/>
            <person name="Gharbi K."/>
            <person name="Hall N."/>
            <person name="Watson M."/>
            <person name="Adriaenssens E.M."/>
            <person name="Foster-Nyarko E."/>
            <person name="Jarju S."/>
            <person name="Secka A."/>
            <person name="Antonio M."/>
            <person name="Oren A."/>
            <person name="Chaudhuri R.R."/>
            <person name="La Ragione R."/>
            <person name="Hildebrand F."/>
            <person name="Pallen M.J."/>
        </authorList>
    </citation>
    <scope>NUCLEOTIDE SEQUENCE</scope>
    <source>
        <strain evidence="1">1277</strain>
    </source>
</reference>
<gene>
    <name evidence="1" type="ORF">K8V90_02935</name>
</gene>
<evidence type="ECO:0000313" key="1">
    <source>
        <dbReference type="EMBL" id="HJG96040.1"/>
    </source>
</evidence>
<sequence>MNNPFSELINVLREEGSFYNEPSFYFAKVTSKLPNLKVSLNDMELNKNNLLIDKILFDNNVLNVGDRVIMLRDNNKFIIISKVVSV</sequence>
<dbReference type="EMBL" id="DYUB01000098">
    <property type="protein sequence ID" value="HJG96040.1"/>
    <property type="molecule type" value="Genomic_DNA"/>
</dbReference>
<dbReference type="InterPro" id="IPR022555">
    <property type="entry name" value="DUF2577"/>
</dbReference>